<feature type="signal peptide" evidence="1">
    <location>
        <begin position="1"/>
        <end position="29"/>
    </location>
</feature>
<feature type="chain" id="PRO_5017323827" evidence="1">
    <location>
        <begin position="30"/>
        <end position="255"/>
    </location>
</feature>
<dbReference type="RefSeq" id="WP_119118128.1">
    <property type="nucleotide sequence ID" value="NZ_QWVS01000033.1"/>
</dbReference>
<dbReference type="Pfam" id="PF08239">
    <property type="entry name" value="SH3_3"/>
    <property type="match status" value="1"/>
</dbReference>
<reference evidence="3 4" key="1">
    <citation type="submission" date="2018-08" db="EMBL/GenBank/DDBJ databases">
        <title>Bacillus jemisoniae sp. nov., Bacillus chryseoplanitiae sp. nov., Bacillus resnikiae sp. nov., and Bacillus frankliniae sp. nov., isolated from Viking spacecraft and associated surfaces.</title>
        <authorList>
            <person name="Seuylemezian A."/>
            <person name="Vaishampayan P."/>
        </authorList>
    </citation>
    <scope>NUCLEOTIDE SEQUENCE [LARGE SCALE GENOMIC DNA]</scope>
    <source>
        <strain evidence="3 4">MA001</strain>
    </source>
</reference>
<organism evidence="3 4">
    <name type="scientific">Peribacillus asahii</name>
    <dbReference type="NCBI Taxonomy" id="228899"/>
    <lineage>
        <taxon>Bacteria</taxon>
        <taxon>Bacillati</taxon>
        <taxon>Bacillota</taxon>
        <taxon>Bacilli</taxon>
        <taxon>Bacillales</taxon>
        <taxon>Bacillaceae</taxon>
        <taxon>Peribacillus</taxon>
    </lineage>
</organism>
<evidence type="ECO:0000256" key="1">
    <source>
        <dbReference type="SAM" id="SignalP"/>
    </source>
</evidence>
<dbReference type="Gene3D" id="2.30.30.40">
    <property type="entry name" value="SH3 Domains"/>
    <property type="match status" value="1"/>
</dbReference>
<dbReference type="InterPro" id="IPR052354">
    <property type="entry name" value="Cell_Wall_Dynamics_Protein"/>
</dbReference>
<comment type="caution">
    <text evidence="3">The sequence shown here is derived from an EMBL/GenBank/DDBJ whole genome shotgun (WGS) entry which is preliminary data.</text>
</comment>
<keyword evidence="1" id="KW-0732">Signal</keyword>
<dbReference type="AlphaFoldDB" id="A0A398B6F9"/>
<accession>A0A398B6F9</accession>
<sequence>MKANKLLKWLIAFALIFTVYIPLSKQAEAAQTLTATVNIKSGTLNVREKPSTSSKKVGSLKKGAKVTVYAKTKSGWSEIRYNKKKAFVATKYLTFTSTQASYEQDPNKIYVYKYEDGLYTEKSNGKKYTHEYFGKGWLLWTTTMPDKTTYQWYLRETKDGLYTVHPDDPHTHNALIKYPVKVGYSWKIIYEGDVLNTYKITAVNKTVKTHAGTFKQVVEVTAEEGVKMYYAKNVGLIKTTYKGKTTGELYQLKKK</sequence>
<dbReference type="EMBL" id="QWVS01000033">
    <property type="protein sequence ID" value="RID83510.1"/>
    <property type="molecule type" value="Genomic_DNA"/>
</dbReference>
<proteinExistence type="predicted"/>
<dbReference type="Proteomes" id="UP000266016">
    <property type="component" value="Unassembled WGS sequence"/>
</dbReference>
<dbReference type="InterPro" id="IPR003646">
    <property type="entry name" value="SH3-like_bac-type"/>
</dbReference>
<dbReference type="PROSITE" id="PS51781">
    <property type="entry name" value="SH3B"/>
    <property type="match status" value="1"/>
</dbReference>
<dbReference type="InterPro" id="IPR036028">
    <property type="entry name" value="SH3-like_dom_sf"/>
</dbReference>
<evidence type="ECO:0000313" key="4">
    <source>
        <dbReference type="Proteomes" id="UP000266016"/>
    </source>
</evidence>
<dbReference type="SUPFAM" id="SSF50044">
    <property type="entry name" value="SH3-domain"/>
    <property type="match status" value="1"/>
</dbReference>
<evidence type="ECO:0000313" key="3">
    <source>
        <dbReference type="EMBL" id="RID83510.1"/>
    </source>
</evidence>
<keyword evidence="4" id="KW-1185">Reference proteome</keyword>
<feature type="domain" description="SH3b" evidence="2">
    <location>
        <begin position="32"/>
        <end position="97"/>
    </location>
</feature>
<protein>
    <submittedName>
        <fullName evidence="3">SH3 domain-containing protein</fullName>
    </submittedName>
</protein>
<name>A0A398B6F9_9BACI</name>
<dbReference type="PANTHER" id="PTHR34408">
    <property type="entry name" value="FAMILY PROTEIN, PUTATIVE-RELATED"/>
    <property type="match status" value="1"/>
</dbReference>
<gene>
    <name evidence="3" type="ORF">D1953_15710</name>
</gene>
<evidence type="ECO:0000259" key="2">
    <source>
        <dbReference type="PROSITE" id="PS51781"/>
    </source>
</evidence>
<dbReference type="SMART" id="SM00287">
    <property type="entry name" value="SH3b"/>
    <property type="match status" value="1"/>
</dbReference>
<dbReference type="PANTHER" id="PTHR34408:SF1">
    <property type="entry name" value="GLYCOSYL HYDROLASE FAMILY 19 DOMAIN-CONTAINING PROTEIN HI_1415"/>
    <property type="match status" value="1"/>
</dbReference>